<evidence type="ECO:0000256" key="5">
    <source>
        <dbReference type="ARBA" id="ARBA00023014"/>
    </source>
</evidence>
<dbReference type="SFLD" id="SFLDS00029">
    <property type="entry name" value="Radical_SAM"/>
    <property type="match status" value="1"/>
</dbReference>
<name>A0AAW4KZ99_9BACT</name>
<evidence type="ECO:0000313" key="7">
    <source>
        <dbReference type="EMBL" id="MBT0663689.1"/>
    </source>
</evidence>
<dbReference type="GO" id="GO:0046872">
    <property type="term" value="F:metal ion binding"/>
    <property type="evidence" value="ECO:0007669"/>
    <property type="project" value="UniProtKB-KW"/>
</dbReference>
<dbReference type="Pfam" id="PF13282">
    <property type="entry name" value="DUF4070"/>
    <property type="match status" value="1"/>
</dbReference>
<dbReference type="InterPro" id="IPR034530">
    <property type="entry name" value="HpnP-like"/>
</dbReference>
<keyword evidence="5" id="KW-0411">Iron-sulfur</keyword>
<dbReference type="PROSITE" id="PS51918">
    <property type="entry name" value="RADICAL_SAM"/>
    <property type="match status" value="1"/>
</dbReference>
<dbReference type="GO" id="GO:0051536">
    <property type="term" value="F:iron-sulfur cluster binding"/>
    <property type="evidence" value="ECO:0007669"/>
    <property type="project" value="UniProtKB-KW"/>
</dbReference>
<dbReference type="SFLD" id="SFLDG01082">
    <property type="entry name" value="B12-binding_domain_containing"/>
    <property type="match status" value="1"/>
</dbReference>
<protein>
    <submittedName>
        <fullName evidence="7">B12-binding domain-containing radical SAM protein</fullName>
    </submittedName>
</protein>
<keyword evidence="8" id="KW-1185">Reference proteome</keyword>
<comment type="cofactor">
    <cofactor evidence="1">
        <name>[4Fe-4S] cluster</name>
        <dbReference type="ChEBI" id="CHEBI:49883"/>
    </cofactor>
</comment>
<evidence type="ECO:0000256" key="3">
    <source>
        <dbReference type="ARBA" id="ARBA00022723"/>
    </source>
</evidence>
<dbReference type="Pfam" id="PF02310">
    <property type="entry name" value="B12-binding"/>
    <property type="match status" value="1"/>
</dbReference>
<dbReference type="CDD" id="cd01335">
    <property type="entry name" value="Radical_SAM"/>
    <property type="match status" value="1"/>
</dbReference>
<feature type="domain" description="Radical SAM core" evidence="6">
    <location>
        <begin position="159"/>
        <end position="388"/>
    </location>
</feature>
<dbReference type="Pfam" id="PF04055">
    <property type="entry name" value="Radical_SAM"/>
    <property type="match status" value="1"/>
</dbReference>
<dbReference type="EMBL" id="JAHCVJ010000001">
    <property type="protein sequence ID" value="MBT0663689.1"/>
    <property type="molecule type" value="Genomic_DNA"/>
</dbReference>
<dbReference type="InterPro" id="IPR058240">
    <property type="entry name" value="rSAM_sf"/>
</dbReference>
<dbReference type="SFLD" id="SFLDF00303">
    <property type="entry name" value="hopanoid_C2-methyltransferase"/>
    <property type="match status" value="1"/>
</dbReference>
<keyword evidence="3" id="KW-0479">Metal-binding</keyword>
<proteinExistence type="predicted"/>
<evidence type="ECO:0000256" key="1">
    <source>
        <dbReference type="ARBA" id="ARBA00001966"/>
    </source>
</evidence>
<dbReference type="InterPro" id="IPR007197">
    <property type="entry name" value="rSAM"/>
</dbReference>
<evidence type="ECO:0000313" key="8">
    <source>
        <dbReference type="Proteomes" id="UP000811899"/>
    </source>
</evidence>
<evidence type="ECO:0000256" key="4">
    <source>
        <dbReference type="ARBA" id="ARBA00023004"/>
    </source>
</evidence>
<dbReference type="InterPro" id="IPR023404">
    <property type="entry name" value="rSAM_horseshoe"/>
</dbReference>
<dbReference type="InterPro" id="IPR051198">
    <property type="entry name" value="BchE-like"/>
</dbReference>
<dbReference type="InterPro" id="IPR025274">
    <property type="entry name" value="DUF4070"/>
</dbReference>
<dbReference type="RefSeq" id="WP_214170408.1">
    <property type="nucleotide sequence ID" value="NZ_JAHCVJ010000001.1"/>
</dbReference>
<dbReference type="PANTHER" id="PTHR43409:SF3">
    <property type="entry name" value="HYPOTHETICAL METHYLTRANSFERASE"/>
    <property type="match status" value="1"/>
</dbReference>
<dbReference type="InterPro" id="IPR006638">
    <property type="entry name" value="Elp3/MiaA/NifB-like_rSAM"/>
</dbReference>
<dbReference type="GO" id="GO:0003824">
    <property type="term" value="F:catalytic activity"/>
    <property type="evidence" value="ECO:0007669"/>
    <property type="project" value="InterPro"/>
</dbReference>
<gene>
    <name evidence="7" type="ORF">KI809_05175</name>
</gene>
<keyword evidence="4" id="KW-0408">Iron</keyword>
<dbReference type="SFLD" id="SFLDG01123">
    <property type="entry name" value="methyltransferase_(Class_B)"/>
    <property type="match status" value="1"/>
</dbReference>
<dbReference type="SUPFAM" id="SSF102114">
    <property type="entry name" value="Radical SAM enzymes"/>
    <property type="match status" value="1"/>
</dbReference>
<accession>A0AAW4KZ99</accession>
<dbReference type="InterPro" id="IPR006158">
    <property type="entry name" value="Cobalamin-bd"/>
</dbReference>
<dbReference type="Gene3D" id="3.80.30.20">
    <property type="entry name" value="tm_1862 like domain"/>
    <property type="match status" value="1"/>
</dbReference>
<evidence type="ECO:0000259" key="6">
    <source>
        <dbReference type="PROSITE" id="PS51918"/>
    </source>
</evidence>
<dbReference type="AlphaFoldDB" id="A0AAW4KZ99"/>
<organism evidence="7 8">
    <name type="scientific">Geoanaerobacter pelophilus</name>
    <dbReference type="NCBI Taxonomy" id="60036"/>
    <lineage>
        <taxon>Bacteria</taxon>
        <taxon>Pseudomonadati</taxon>
        <taxon>Thermodesulfobacteriota</taxon>
        <taxon>Desulfuromonadia</taxon>
        <taxon>Geobacterales</taxon>
        <taxon>Geobacteraceae</taxon>
        <taxon>Geoanaerobacter</taxon>
    </lineage>
</organism>
<dbReference type="Proteomes" id="UP000811899">
    <property type="component" value="Unassembled WGS sequence"/>
</dbReference>
<keyword evidence="2" id="KW-0949">S-adenosyl-L-methionine</keyword>
<dbReference type="SMART" id="SM00729">
    <property type="entry name" value="Elp3"/>
    <property type="match status" value="1"/>
</dbReference>
<dbReference type="PANTHER" id="PTHR43409">
    <property type="entry name" value="ANAEROBIC MAGNESIUM-PROTOPORPHYRIN IX MONOMETHYL ESTER CYCLASE-RELATED"/>
    <property type="match status" value="1"/>
</dbReference>
<evidence type="ECO:0000256" key="2">
    <source>
        <dbReference type="ARBA" id="ARBA00022691"/>
    </source>
</evidence>
<dbReference type="CDD" id="cd02068">
    <property type="entry name" value="radical_SAM_B12_BD"/>
    <property type="match status" value="1"/>
</dbReference>
<dbReference type="InterPro" id="IPR034466">
    <property type="entry name" value="Methyltransferase_Class_B"/>
</dbReference>
<sequence>MKILLVYPYYPDTFWSFRHALKFINRKASFPPLGLLTVAAMLPISWDKKLVDMNVRPLADEELLWADYVFISAMTIQRESVREVLSRCRHLGVKTVAGGPLFTSCYDDFPDVDHLVLGEAELTLSPFLEDLQRGEPRHLYADERRAEMRTTPIPLWELVDVRKYAAMNIQYSRGCPFDCEFCDITQLFGRKPRSKTGEQIIAELASLHALNWRGAVFFVDDNFIGDRAKLKGEILPAITAWMEEHGRPFYFYTEASIDLADDDRLMAQMVRSGFEEVFIGIETPHDDGLAESGKSQNRNRDLLASVKRIQRAGLQVHGGFIVGFDSDLPTIFERQIRFIQESGIVTAMVGILTALRGTRLHQRLQREGRLLGTATGNNTAITLNFTPRMEPEALIDGYRTVLDSIYLPKNYYHRVIKLLREYRPQHLAKFRLQQGYLGALFKSVLFLGVIGRERFHFWKLFFWSLARRPRLFPLAITYAVYGFHFRKVAEKIRESGVFAAAGYGVESATVPGSVK</sequence>
<dbReference type="Gene3D" id="3.40.50.280">
    <property type="entry name" value="Cobalamin-binding domain"/>
    <property type="match status" value="1"/>
</dbReference>
<comment type="caution">
    <text evidence="7">The sequence shown here is derived from an EMBL/GenBank/DDBJ whole genome shotgun (WGS) entry which is preliminary data.</text>
</comment>
<dbReference type="GO" id="GO:0005829">
    <property type="term" value="C:cytosol"/>
    <property type="evidence" value="ECO:0007669"/>
    <property type="project" value="TreeGrafter"/>
</dbReference>
<dbReference type="GO" id="GO:0031419">
    <property type="term" value="F:cobalamin binding"/>
    <property type="evidence" value="ECO:0007669"/>
    <property type="project" value="InterPro"/>
</dbReference>
<reference evidence="7 8" key="1">
    <citation type="submission" date="2021-05" db="EMBL/GenBank/DDBJ databases">
        <title>The draft genome of Geobacter pelophilus DSM 12255.</title>
        <authorList>
            <person name="Xu Z."/>
            <person name="Masuda Y."/>
            <person name="Itoh H."/>
            <person name="Senoo K."/>
        </authorList>
    </citation>
    <scope>NUCLEOTIDE SEQUENCE [LARGE SCALE GENOMIC DNA]</scope>
    <source>
        <strain evidence="7 8">DSM 12255</strain>
    </source>
</reference>